<reference evidence="1" key="1">
    <citation type="submission" date="2023-07" db="EMBL/GenBank/DDBJ databases">
        <authorList>
            <consortium name="AG Swart"/>
            <person name="Singh M."/>
            <person name="Singh A."/>
            <person name="Seah K."/>
            <person name="Emmerich C."/>
        </authorList>
    </citation>
    <scope>NUCLEOTIDE SEQUENCE</scope>
    <source>
        <strain evidence="1">DP1</strain>
    </source>
</reference>
<gene>
    <name evidence="1" type="ORF">ECRASSUSDP1_LOCUS25010</name>
</gene>
<dbReference type="Proteomes" id="UP001295684">
    <property type="component" value="Unassembled WGS sequence"/>
</dbReference>
<organism evidence="1 2">
    <name type="scientific">Euplotes crassus</name>
    <dbReference type="NCBI Taxonomy" id="5936"/>
    <lineage>
        <taxon>Eukaryota</taxon>
        <taxon>Sar</taxon>
        <taxon>Alveolata</taxon>
        <taxon>Ciliophora</taxon>
        <taxon>Intramacronucleata</taxon>
        <taxon>Spirotrichea</taxon>
        <taxon>Hypotrichia</taxon>
        <taxon>Euplotida</taxon>
        <taxon>Euplotidae</taxon>
        <taxon>Moneuplotes</taxon>
    </lineage>
</organism>
<evidence type="ECO:0000313" key="1">
    <source>
        <dbReference type="EMBL" id="CAI2383508.1"/>
    </source>
</evidence>
<proteinExistence type="predicted"/>
<keyword evidence="2" id="KW-1185">Reference proteome</keyword>
<dbReference type="EMBL" id="CAMPGE010025783">
    <property type="protein sequence ID" value="CAI2383508.1"/>
    <property type="molecule type" value="Genomic_DNA"/>
</dbReference>
<dbReference type="AlphaFoldDB" id="A0AAD1Y2H9"/>
<comment type="caution">
    <text evidence="1">The sequence shown here is derived from an EMBL/GenBank/DDBJ whole genome shotgun (WGS) entry which is preliminary data.</text>
</comment>
<accession>A0AAD1Y2H9</accession>
<name>A0AAD1Y2H9_EUPCR</name>
<protein>
    <submittedName>
        <fullName evidence="1">Uncharacterized protein</fullName>
    </submittedName>
</protein>
<sequence>MVLNILDATADTDGGFITKGDEFSSVAGNTEDPEPLFGQYNTGSVLNPSTGMISRLAICDDVSFCGYPDTLTRNTLIENSAKVRRPFILVALSILLATQCCIQQLCCL</sequence>
<evidence type="ECO:0000313" key="2">
    <source>
        <dbReference type="Proteomes" id="UP001295684"/>
    </source>
</evidence>